<reference evidence="4 5" key="1">
    <citation type="submission" date="2016-11" db="EMBL/GenBank/DDBJ databases">
        <authorList>
            <person name="Jaros S."/>
            <person name="Januszkiewicz K."/>
            <person name="Wedrychowicz H."/>
        </authorList>
    </citation>
    <scope>NUCLEOTIDE SEQUENCE [LARGE SCALE GENOMIC DNA]</scope>
    <source>
        <strain evidence="4 5">DSM 16917</strain>
    </source>
</reference>
<dbReference type="GO" id="GO:0004252">
    <property type="term" value="F:serine-type endopeptidase activity"/>
    <property type="evidence" value="ECO:0007669"/>
    <property type="project" value="TreeGrafter"/>
</dbReference>
<dbReference type="STRING" id="299255.SAMN02745129_1941"/>
<evidence type="ECO:0000313" key="5">
    <source>
        <dbReference type="Proteomes" id="UP000184268"/>
    </source>
</evidence>
<dbReference type="OrthoDB" id="6388416at2"/>
<dbReference type="InterPro" id="IPR029058">
    <property type="entry name" value="AB_hydrolase_fold"/>
</dbReference>
<keyword evidence="4" id="KW-0031">Aminopeptidase</keyword>
<evidence type="ECO:0000313" key="4">
    <source>
        <dbReference type="EMBL" id="SHH35832.1"/>
    </source>
</evidence>
<dbReference type="EMBL" id="FQXG01000002">
    <property type="protein sequence ID" value="SHH35832.1"/>
    <property type="molecule type" value="Genomic_DNA"/>
</dbReference>
<dbReference type="Proteomes" id="UP000184268">
    <property type="component" value="Unassembled WGS sequence"/>
</dbReference>
<feature type="signal peptide" evidence="2">
    <location>
        <begin position="1"/>
        <end position="21"/>
    </location>
</feature>
<dbReference type="Pfam" id="PF00326">
    <property type="entry name" value="Peptidase_S9"/>
    <property type="match status" value="1"/>
</dbReference>
<dbReference type="InterPro" id="IPR001375">
    <property type="entry name" value="Peptidase_S9_cat"/>
</dbReference>
<keyword evidence="1" id="KW-0378">Hydrolase</keyword>
<evidence type="ECO:0000259" key="3">
    <source>
        <dbReference type="Pfam" id="PF00326"/>
    </source>
</evidence>
<protein>
    <submittedName>
        <fullName evidence="4">Dipeptidyl aminopeptidase/acylaminoacyl peptidase</fullName>
    </submittedName>
</protein>
<organism evidence="4 5">
    <name type="scientific">Ferrimonas marina</name>
    <dbReference type="NCBI Taxonomy" id="299255"/>
    <lineage>
        <taxon>Bacteria</taxon>
        <taxon>Pseudomonadati</taxon>
        <taxon>Pseudomonadota</taxon>
        <taxon>Gammaproteobacteria</taxon>
        <taxon>Alteromonadales</taxon>
        <taxon>Ferrimonadaceae</taxon>
        <taxon>Ferrimonas</taxon>
    </lineage>
</organism>
<dbReference type="GO" id="GO:0004177">
    <property type="term" value="F:aminopeptidase activity"/>
    <property type="evidence" value="ECO:0007669"/>
    <property type="project" value="UniProtKB-KW"/>
</dbReference>
<evidence type="ECO:0000256" key="2">
    <source>
        <dbReference type="SAM" id="SignalP"/>
    </source>
</evidence>
<keyword evidence="2" id="KW-0732">Signal</keyword>
<keyword evidence="5" id="KW-1185">Reference proteome</keyword>
<dbReference type="AlphaFoldDB" id="A0A1M5SB18"/>
<feature type="domain" description="Peptidase S9 prolyl oligopeptidase catalytic" evidence="3">
    <location>
        <begin position="694"/>
        <end position="871"/>
    </location>
</feature>
<proteinExistence type="predicted"/>
<dbReference type="SUPFAM" id="SSF53474">
    <property type="entry name" value="alpha/beta-Hydrolases"/>
    <property type="match status" value="1"/>
</dbReference>
<dbReference type="Gene3D" id="3.40.50.1820">
    <property type="entry name" value="alpha/beta hydrolase"/>
    <property type="match status" value="1"/>
</dbReference>
<feature type="chain" id="PRO_5009913679" evidence="2">
    <location>
        <begin position="22"/>
        <end position="892"/>
    </location>
</feature>
<gene>
    <name evidence="4" type="ORF">SAMN02745129_1941</name>
</gene>
<name>A0A1M5SB18_9GAMM</name>
<dbReference type="PANTHER" id="PTHR42776:SF4">
    <property type="entry name" value="ACYLAMINO-ACID-RELEASING ENZYME"/>
    <property type="match status" value="1"/>
</dbReference>
<sequence length="892" mass="101639">MKKYTAWLLAPLAWFSLALQAAPVTPEAVMAFQTLKQPVIADNGEVVAYTAMPDRGDPVGHVRRPDGQLFRLRGAEKPQLSADGLHALFERPASLLERENAGAKERKALKSGRVLIHTRTGKRTEFERVKQAEFGQAGRYLYLWLEPEEEQEGNIGSTLVRRELRSGAELRIEHVDQLVLAEQGDAVALATRTPSGENGVFLLQRSGELLPVHQEANWRAATLSLSRDGKQLAFSWGLAEQPARQREHKVGHWQDDKLRWQELNHADFMVSAFSTLQFSRDGQRLFIGRQARQPEIKAPEDYTQDSLTNRAQLEAHADLVLWHGDDAHIKPQEQKRYDDEFKRVYQGVWHLDGERFIQLADPVVPDLELADNARYLLASSDVLYRKMITWAGFYRDWYLVDLRNGQRRRLVVQTLSEDKPTLSPHDDAVVWHVRGELFWHDVRANSTRSIANGFANEDHDYPSPAPGYGFGPWLDAGEGVLLYDKYDIWRAKAGKIEALTLGRRDRIIHRVVETDPDALWAPMGQDLLVHTIDERQRNEGLHRMQVITATLVPWRQSDARLRFVAKASNSEAALFTQERYDLYPDLQLSQGWRGEWQQASDLGKQLDNLDWGQSRMVNWRSQTGQNLQGVVITPPGWDGRTPLPTIVYFYRFMSDRLHQFPQMALNHRPNFPWFASEGYAIFLPDIRFEIGHPGRSTGQAILPGVERLVELGITDPNAVGLQGHSWAGYQSAHLVTQSNAFKAVVTGAPVSNMTSAYTGIRLGSGLARQFQYEAGQSRIGQSLYRAPELYIENSPIFHADKVQTPMVIMFGDEDDAVPYEQGIELYLAMRRLGKPVVMLQYQGEPHHLKRYPNKVDYSLKMMDFFNHTLKGEAAPEWWLHGQPYKQPDPESE</sequence>
<accession>A0A1M5SB18</accession>
<dbReference type="SUPFAM" id="SSF82171">
    <property type="entry name" value="DPP6 N-terminal domain-like"/>
    <property type="match status" value="1"/>
</dbReference>
<dbReference type="RefSeq" id="WP_067663154.1">
    <property type="nucleotide sequence ID" value="NZ_FQXG01000002.1"/>
</dbReference>
<keyword evidence="4" id="KW-0645">Protease</keyword>
<evidence type="ECO:0000256" key="1">
    <source>
        <dbReference type="ARBA" id="ARBA00022801"/>
    </source>
</evidence>
<dbReference type="PANTHER" id="PTHR42776">
    <property type="entry name" value="SERINE PEPTIDASE S9 FAMILY MEMBER"/>
    <property type="match status" value="1"/>
</dbReference>
<dbReference type="GO" id="GO:0006508">
    <property type="term" value="P:proteolysis"/>
    <property type="evidence" value="ECO:0007669"/>
    <property type="project" value="InterPro"/>
</dbReference>